<protein>
    <recommendedName>
        <fullName evidence="3">Nucleoside 2-deoxyribosyltransferase</fullName>
    </recommendedName>
</protein>
<dbReference type="InterPro" id="IPR039470">
    <property type="entry name" value="Nuc_deoxyri_tr2"/>
</dbReference>
<dbReference type="eggNOG" id="ENOG502SJ1A">
    <property type="taxonomic scope" value="Eukaryota"/>
</dbReference>
<dbReference type="Proteomes" id="UP000014074">
    <property type="component" value="Unassembled WGS sequence"/>
</dbReference>
<dbReference type="Gene3D" id="3.40.50.450">
    <property type="match status" value="1"/>
</dbReference>
<dbReference type="RefSeq" id="XP_007911348.1">
    <property type="nucleotide sequence ID" value="XM_007913157.1"/>
</dbReference>
<dbReference type="HOGENOM" id="CLU_109866_0_0_1"/>
<keyword evidence="2" id="KW-1185">Reference proteome</keyword>
<name>R8BX59_PHAM7</name>
<dbReference type="Pfam" id="PF15891">
    <property type="entry name" value="Nuc_deoxyri_tr2"/>
    <property type="match status" value="1"/>
</dbReference>
<evidence type="ECO:0000313" key="2">
    <source>
        <dbReference type="Proteomes" id="UP000014074"/>
    </source>
</evidence>
<evidence type="ECO:0008006" key="3">
    <source>
        <dbReference type="Google" id="ProtNLM"/>
    </source>
</evidence>
<reference evidence="2" key="1">
    <citation type="journal article" date="2013" name="Genome Announc.">
        <title>Draft genome sequence of the ascomycete Phaeoacremonium aleophilum strain UCR-PA7, a causal agent of the esca disease complex in grapevines.</title>
        <authorList>
            <person name="Blanco-Ulate B."/>
            <person name="Rolshausen P."/>
            <person name="Cantu D."/>
        </authorList>
    </citation>
    <scope>NUCLEOTIDE SEQUENCE [LARGE SCALE GENOMIC DNA]</scope>
    <source>
        <strain evidence="2">UCR-PA7</strain>
    </source>
</reference>
<dbReference type="EMBL" id="KB932812">
    <property type="protein sequence ID" value="EOO03910.1"/>
    <property type="molecule type" value="Genomic_DNA"/>
</dbReference>
<gene>
    <name evidence="1" type="ORF">UCRPA7_563</name>
</gene>
<dbReference type="OrthoDB" id="2893324at2759"/>
<evidence type="ECO:0000313" key="1">
    <source>
        <dbReference type="EMBL" id="EOO03910.1"/>
    </source>
</evidence>
<dbReference type="KEGG" id="tmn:UCRPA7_563"/>
<organism evidence="1 2">
    <name type="scientific">Phaeoacremonium minimum (strain UCR-PA7)</name>
    <name type="common">Esca disease fungus</name>
    <name type="synonym">Togninia minima</name>
    <dbReference type="NCBI Taxonomy" id="1286976"/>
    <lineage>
        <taxon>Eukaryota</taxon>
        <taxon>Fungi</taxon>
        <taxon>Dikarya</taxon>
        <taxon>Ascomycota</taxon>
        <taxon>Pezizomycotina</taxon>
        <taxon>Sordariomycetes</taxon>
        <taxon>Sordariomycetidae</taxon>
        <taxon>Togniniales</taxon>
        <taxon>Togniniaceae</taxon>
        <taxon>Phaeoacremonium</taxon>
    </lineage>
</organism>
<dbReference type="AlphaFoldDB" id="R8BX59"/>
<accession>R8BX59</accession>
<sequence>MLFSELPSYNDATSSSSISGKCQVILAPSRAPQQHRTSVFLAGSTSPVPGEPDWRDTLTSALVALPVTVYNPLRPDWDGSWREDVSFAPFREQVQWELEKQDAADVVVVYFHPASKAPISLMELGLSTRRAGRSVVCCPEGYWKRGNVQLVCQRYGVECVDREEGLAKAVIDKLNSLGVKASLT</sequence>
<dbReference type="GeneID" id="19326203"/>
<proteinExistence type="predicted"/>